<sequence length="390" mass="40735">MSQPDPGTALLETIAAHVKTGLAPLADAIDREGLYPADYLRHLGALGGFGASIPPEHGGSGLGLATQIKITTEVGRECGSTAFLVWCQSSCAGYLLLSPNQAVRDRYLKPVAQGSLFSGTGMSNAVKHLAGIEKIHLTARRDGDGYVVSGSLPWVSNVGAQHLAIAAASVEGEGYVMFAAHGSADGLSLHPCPEFSALEGTQTLNLRFKDARIPAGDVLAHPSQFAQYMARIKPGFILGQTGIGFGVVEGCLKTIRESNASTAHVNAFLDDQGPDLAAALDALKARAGALAQQAEAGEAAVLDVLRLRARTSELTLAAANSAVLHAGAKGYLMRHAAQRRLREAVFVAIVTPALKHLRKEIHDIEQAQAGGRPADAFKPGPAAHQTEAAW</sequence>
<dbReference type="GO" id="GO:0050660">
    <property type="term" value="F:flavin adenine dinucleotide binding"/>
    <property type="evidence" value="ECO:0007669"/>
    <property type="project" value="InterPro"/>
</dbReference>
<feature type="domain" description="Acyl-CoA dehydrogenase/oxidase N-terminal" evidence="2">
    <location>
        <begin position="9"/>
        <end position="114"/>
    </location>
</feature>
<name>A0A1M5TCM4_9BURK</name>
<dbReference type="PANTHER" id="PTHR43884">
    <property type="entry name" value="ACYL-COA DEHYDROGENASE"/>
    <property type="match status" value="1"/>
</dbReference>
<dbReference type="SUPFAM" id="SSF47203">
    <property type="entry name" value="Acyl-CoA dehydrogenase C-terminal domain-like"/>
    <property type="match status" value="1"/>
</dbReference>
<dbReference type="Proteomes" id="UP000184226">
    <property type="component" value="Unassembled WGS sequence"/>
</dbReference>
<dbReference type="AlphaFoldDB" id="A0A1M5TCM4"/>
<dbReference type="PIRSF" id="PIRSF016578">
    <property type="entry name" value="HsaA"/>
    <property type="match status" value="1"/>
</dbReference>
<dbReference type="Gene3D" id="2.40.110.10">
    <property type="entry name" value="Butyryl-CoA Dehydrogenase, subunit A, domain 2"/>
    <property type="match status" value="1"/>
</dbReference>
<dbReference type="EMBL" id="FQXE01000003">
    <property type="protein sequence ID" value="SHH48469.1"/>
    <property type="molecule type" value="Genomic_DNA"/>
</dbReference>
<keyword evidence="4" id="KW-1185">Reference proteome</keyword>
<reference evidence="3 4" key="1">
    <citation type="submission" date="2016-11" db="EMBL/GenBank/DDBJ databases">
        <authorList>
            <person name="Jaros S."/>
            <person name="Januszkiewicz K."/>
            <person name="Wedrychowicz H."/>
        </authorList>
    </citation>
    <scope>NUCLEOTIDE SEQUENCE [LARGE SCALE GENOMIC DNA]</scope>
    <source>
        <strain evidence="3 4">CGMCC 1.10190</strain>
    </source>
</reference>
<dbReference type="Gene3D" id="1.10.540.10">
    <property type="entry name" value="Acyl-CoA dehydrogenase/oxidase, N-terminal domain"/>
    <property type="match status" value="1"/>
</dbReference>
<dbReference type="InterPro" id="IPR037069">
    <property type="entry name" value="AcylCoA_DH/ox_N_sf"/>
</dbReference>
<dbReference type="InterPro" id="IPR046373">
    <property type="entry name" value="Acyl-CoA_Oxase/DH_mid-dom_sf"/>
</dbReference>
<dbReference type="OrthoDB" id="2564795at2"/>
<dbReference type="PANTHER" id="PTHR43884:SF12">
    <property type="entry name" value="ISOVALERYL-COA DEHYDROGENASE, MITOCHONDRIAL-RELATED"/>
    <property type="match status" value="1"/>
</dbReference>
<dbReference type="SUPFAM" id="SSF56645">
    <property type="entry name" value="Acyl-CoA dehydrogenase NM domain-like"/>
    <property type="match status" value="1"/>
</dbReference>
<dbReference type="InterPro" id="IPR036250">
    <property type="entry name" value="AcylCo_DH-like_C"/>
</dbReference>
<dbReference type="RefSeq" id="WP_073102490.1">
    <property type="nucleotide sequence ID" value="NZ_FQXE01000003.1"/>
</dbReference>
<dbReference type="GO" id="GO:0003995">
    <property type="term" value="F:acyl-CoA dehydrogenase activity"/>
    <property type="evidence" value="ECO:0007669"/>
    <property type="project" value="TreeGrafter"/>
</dbReference>
<dbReference type="InterPro" id="IPR009100">
    <property type="entry name" value="AcylCoA_DH/oxidase_NM_dom_sf"/>
</dbReference>
<evidence type="ECO:0000313" key="4">
    <source>
        <dbReference type="Proteomes" id="UP000184226"/>
    </source>
</evidence>
<evidence type="ECO:0000259" key="2">
    <source>
        <dbReference type="Pfam" id="PF02771"/>
    </source>
</evidence>
<evidence type="ECO:0000313" key="3">
    <source>
        <dbReference type="EMBL" id="SHH48469.1"/>
    </source>
</evidence>
<proteinExistence type="predicted"/>
<accession>A0A1M5TCM4</accession>
<organism evidence="3 4">
    <name type="scientific">Pollutimonas bauzanensis</name>
    <dbReference type="NCBI Taxonomy" id="658167"/>
    <lineage>
        <taxon>Bacteria</taxon>
        <taxon>Pseudomonadati</taxon>
        <taxon>Pseudomonadota</taxon>
        <taxon>Betaproteobacteria</taxon>
        <taxon>Burkholderiales</taxon>
        <taxon>Alcaligenaceae</taxon>
        <taxon>Pollutimonas</taxon>
    </lineage>
</organism>
<dbReference type="Gene3D" id="1.20.140.10">
    <property type="entry name" value="Butyryl-CoA Dehydrogenase, subunit A, domain 3"/>
    <property type="match status" value="1"/>
</dbReference>
<evidence type="ECO:0000256" key="1">
    <source>
        <dbReference type="SAM" id="MobiDB-lite"/>
    </source>
</evidence>
<dbReference type="STRING" id="658167.SAMN04488135_103334"/>
<gene>
    <name evidence="3" type="ORF">SAMN04488135_103334</name>
</gene>
<protein>
    <recommendedName>
        <fullName evidence="2">Acyl-CoA dehydrogenase/oxidase N-terminal domain-containing protein</fullName>
    </recommendedName>
</protein>
<dbReference type="InterPro" id="IPR013786">
    <property type="entry name" value="AcylCoA_DH/ox_N"/>
</dbReference>
<feature type="region of interest" description="Disordered" evidence="1">
    <location>
        <begin position="368"/>
        <end position="390"/>
    </location>
</feature>
<dbReference type="Pfam" id="PF02771">
    <property type="entry name" value="Acyl-CoA_dh_N"/>
    <property type="match status" value="1"/>
</dbReference>